<comment type="similarity">
    <text evidence="2">Belongs to the major royal jelly protein family.</text>
</comment>
<comment type="caution">
    <text evidence="6">The sequence shown here is derived from an EMBL/GenBank/DDBJ whole genome shotgun (WGS) entry which is preliminary data.</text>
</comment>
<keyword evidence="5" id="KW-0812">Transmembrane</keyword>
<dbReference type="Pfam" id="PF03022">
    <property type="entry name" value="MRJP"/>
    <property type="match status" value="1"/>
</dbReference>
<keyword evidence="5" id="KW-0472">Membrane</keyword>
<evidence type="ECO:0000256" key="4">
    <source>
        <dbReference type="ARBA" id="ARBA00022729"/>
    </source>
</evidence>
<keyword evidence="4" id="KW-0732">Signal</keyword>
<feature type="non-terminal residue" evidence="6">
    <location>
        <position position="1"/>
    </location>
</feature>
<keyword evidence="3" id="KW-0964">Secreted</keyword>
<dbReference type="InParanoid" id="A0A212EY11"/>
<evidence type="ECO:0000313" key="6">
    <source>
        <dbReference type="EMBL" id="OWR46347.1"/>
    </source>
</evidence>
<dbReference type="PANTHER" id="PTHR10009:SF19">
    <property type="entry name" value="RE55542P"/>
    <property type="match status" value="1"/>
</dbReference>
<dbReference type="GO" id="GO:0005576">
    <property type="term" value="C:extracellular region"/>
    <property type="evidence" value="ECO:0007669"/>
    <property type="project" value="UniProtKB-SubCell"/>
</dbReference>
<feature type="transmembrane region" description="Helical" evidence="5">
    <location>
        <begin position="16"/>
        <end position="32"/>
    </location>
</feature>
<sequence>IDKIASNNYHCQTEEMLFAFSFDVLIFSIIVYDGRRDNAWRVTHASMYPDPDLGEYDIGGEKFTLMDGVVGLSHSPAQGLLYYQPLATDRLFSVSTAVLAAGPPAEGQDLPVNLVGRKSSQGLGVAVDPRDDTIFFSPMTETAIAAWNPITNSHRVLAQDPEKLQFCAEVRWAERDNGNVWALSTRFHKFFKRTVSKHEINVRILRVVETSYGYVPQPHVLRRAANFTPAVY</sequence>
<evidence type="ECO:0000256" key="2">
    <source>
        <dbReference type="ARBA" id="ARBA00009127"/>
    </source>
</evidence>
<reference evidence="6 7" key="1">
    <citation type="journal article" date="2011" name="Cell">
        <title>The monarch butterfly genome yields insights into long-distance migration.</title>
        <authorList>
            <person name="Zhan S."/>
            <person name="Merlin C."/>
            <person name="Boore J.L."/>
            <person name="Reppert S.M."/>
        </authorList>
    </citation>
    <scope>NUCLEOTIDE SEQUENCE [LARGE SCALE GENOMIC DNA]</scope>
    <source>
        <strain evidence="6">F-2</strain>
    </source>
</reference>
<dbReference type="Gene3D" id="2.120.10.30">
    <property type="entry name" value="TolB, C-terminal domain"/>
    <property type="match status" value="1"/>
</dbReference>
<dbReference type="SUPFAM" id="SSF63825">
    <property type="entry name" value="YWTD domain"/>
    <property type="match status" value="1"/>
</dbReference>
<dbReference type="STRING" id="278856.A0A212EY11"/>
<dbReference type="AlphaFoldDB" id="A0A212EY11"/>
<dbReference type="InterPro" id="IPR011042">
    <property type="entry name" value="6-blade_b-propeller_TolB-like"/>
</dbReference>
<dbReference type="FunCoup" id="A0A212EY11">
    <property type="interactions" value="13"/>
</dbReference>
<dbReference type="PANTHER" id="PTHR10009">
    <property type="entry name" value="PROTEIN YELLOW-RELATED"/>
    <property type="match status" value="1"/>
</dbReference>
<protein>
    <submittedName>
        <fullName evidence="6">Yellow-e</fullName>
    </submittedName>
</protein>
<keyword evidence="5" id="KW-1133">Transmembrane helix</keyword>
<dbReference type="Proteomes" id="UP000007151">
    <property type="component" value="Unassembled WGS sequence"/>
</dbReference>
<evidence type="ECO:0000313" key="7">
    <source>
        <dbReference type="Proteomes" id="UP000007151"/>
    </source>
</evidence>
<dbReference type="eggNOG" id="ENOG502RKNG">
    <property type="taxonomic scope" value="Eukaryota"/>
</dbReference>
<dbReference type="InterPro" id="IPR017996">
    <property type="entry name" value="MRJP/yellow-related"/>
</dbReference>
<comment type="subcellular location">
    <subcellularLocation>
        <location evidence="1">Secreted</location>
    </subcellularLocation>
</comment>
<name>A0A212EY11_DANPL</name>
<evidence type="ECO:0000256" key="1">
    <source>
        <dbReference type="ARBA" id="ARBA00004613"/>
    </source>
</evidence>
<accession>A0A212EY11</accession>
<organism evidence="6 7">
    <name type="scientific">Danaus plexippus plexippus</name>
    <dbReference type="NCBI Taxonomy" id="278856"/>
    <lineage>
        <taxon>Eukaryota</taxon>
        <taxon>Metazoa</taxon>
        <taxon>Ecdysozoa</taxon>
        <taxon>Arthropoda</taxon>
        <taxon>Hexapoda</taxon>
        <taxon>Insecta</taxon>
        <taxon>Pterygota</taxon>
        <taxon>Neoptera</taxon>
        <taxon>Endopterygota</taxon>
        <taxon>Lepidoptera</taxon>
        <taxon>Glossata</taxon>
        <taxon>Ditrysia</taxon>
        <taxon>Papilionoidea</taxon>
        <taxon>Nymphalidae</taxon>
        <taxon>Danainae</taxon>
        <taxon>Danaini</taxon>
        <taxon>Danaina</taxon>
        <taxon>Danaus</taxon>
        <taxon>Danaus</taxon>
    </lineage>
</organism>
<evidence type="ECO:0000256" key="5">
    <source>
        <dbReference type="SAM" id="Phobius"/>
    </source>
</evidence>
<dbReference type="EMBL" id="AGBW02011646">
    <property type="protein sequence ID" value="OWR46347.1"/>
    <property type="molecule type" value="Genomic_DNA"/>
</dbReference>
<dbReference type="KEGG" id="dpl:KGM_200263B"/>
<gene>
    <name evidence="6" type="ORF">KGM_200263B</name>
</gene>
<evidence type="ECO:0000256" key="3">
    <source>
        <dbReference type="ARBA" id="ARBA00022525"/>
    </source>
</evidence>
<proteinExistence type="inferred from homology"/>
<keyword evidence="7" id="KW-1185">Reference proteome</keyword>